<dbReference type="InterPro" id="IPR044726">
    <property type="entry name" value="ABCC_6TM_D2"/>
</dbReference>
<keyword evidence="3 9" id="KW-0812">Transmembrane</keyword>
<evidence type="ECO:0000313" key="12">
    <source>
        <dbReference type="EMBL" id="POM71013.1"/>
    </source>
</evidence>
<feature type="transmembrane region" description="Helical" evidence="9">
    <location>
        <begin position="6"/>
        <end position="35"/>
    </location>
</feature>
<sequence length="1136" mass="126240">MGPLSFVISVVLIGILFNFYSALAGAVVLVVVMSISVQQGGRIARLQKKLLEVIDERVKVTSEALQGIRVMKFYAWEDSLAQRVEILRVREVKLLRKFHLYQVINTVMLFLTPTFLSGVTLGLYVLIRHTVTVIEAFTLIAMVNICRTALNQLPQAIAEYSKAKISFARIEVFLGSDELSSDMQQLSFEAQPEERSQPRWVAFPEKHAGRGEILVHNAFFSWPDSSFTTDVVVDTKTPSQSATGDATHSEYSCMDLNSAKPQVFRLENVNLRVGRGALVMIVGKVGSGKSSLINALLGEMPRTSGEVEVGGRIAYVTQDTWIRNSTLRENVLFEQTFDAERYSRVLQASQLATDLNVLPHGDQTEIGERGINLSGGQRARIAIARAMYRTETDVLILDDPLSAVDPHVAHAIFEQCIVGLAAGQTRLLVLNSHYDLLPSADHVVVMQDGVIAAQGRYNDVVKDFPELGPTVDSIQANVSKSNSSKTTDRHSKAATEEIPMLIEELSSDDGYVDGNVSEILHNKEEQDPPSQKLIRAEDRVKGSVGGRVYKAYFNETGFNGIAVVLTLGAAYTIAQAARTVVDWWPGHWARNMPRRGVDPTYSGTTFGLWYIGLIVLCSVLTFARALMMIESCVRTSQLLHDELFHRVLRAPVTKYFDVTPVGQILNRFSNDLDQMDTNLPREYQLLFQNVSMGFGSLVVSAFASYWIGLSYVPILAIFVWTGQYFKKTSREVKRMEGITRTPVYNLFSETLSGLATIRAFGMEKQFSARNRQVVDTNTNLFLTYWSANRWLSTRLDLLSVVVIFVVTFYLVATRGSVGSMTSGLSLTYSLMLTSVMQWVMRSFDRTDNAMTSVERLLHFRKIEVEDDSGSRVSELVPVNYPRSSQDTNVSWPLFGSVRFDNLCLRYRPELPLVLRGVDMDIAAGEKVGICGRTGAGKSSLMVALFRICDFDSGRVLIDDVDITTINPRELRRSLAIIPQDPVLFSGPLRENLDPFHEYSDERIWSVLKQVHMADSLNRWGSGLDFEVAEGGDNLSVGQRQLICIGRALLKDSKVVVLDEATANVDTATDALIQTTIKETFEDKTVLIIAHRINTIMHCDKIAVMDAGVVAEFDSPSALLVQPHSVFAALAKKSGTS</sequence>
<dbReference type="CDD" id="cd03244">
    <property type="entry name" value="ABCC_MRP_domain2"/>
    <property type="match status" value="1"/>
</dbReference>
<accession>A0A2P4XZN8</accession>
<gene>
    <name evidence="12" type="ORF">PHPALM_12477</name>
</gene>
<organism evidence="12 13">
    <name type="scientific">Phytophthora palmivora</name>
    <dbReference type="NCBI Taxonomy" id="4796"/>
    <lineage>
        <taxon>Eukaryota</taxon>
        <taxon>Sar</taxon>
        <taxon>Stramenopiles</taxon>
        <taxon>Oomycota</taxon>
        <taxon>Peronosporomycetes</taxon>
        <taxon>Peronosporales</taxon>
        <taxon>Peronosporaceae</taxon>
        <taxon>Phytophthora</taxon>
    </lineage>
</organism>
<name>A0A2P4XZN8_9STRA</name>
<evidence type="ECO:0000256" key="2">
    <source>
        <dbReference type="ARBA" id="ARBA00022448"/>
    </source>
</evidence>
<dbReference type="SUPFAM" id="SSF52540">
    <property type="entry name" value="P-loop containing nucleoside triphosphate hydrolases"/>
    <property type="match status" value="2"/>
</dbReference>
<evidence type="ECO:0000256" key="6">
    <source>
        <dbReference type="ARBA" id="ARBA00022840"/>
    </source>
</evidence>
<keyword evidence="6" id="KW-0067">ATP-binding</keyword>
<evidence type="ECO:0000313" key="13">
    <source>
        <dbReference type="Proteomes" id="UP000237271"/>
    </source>
</evidence>
<evidence type="ECO:0000256" key="3">
    <source>
        <dbReference type="ARBA" id="ARBA00022692"/>
    </source>
</evidence>
<keyword evidence="2" id="KW-0813">Transport</keyword>
<evidence type="ECO:0000256" key="4">
    <source>
        <dbReference type="ARBA" id="ARBA00022737"/>
    </source>
</evidence>
<dbReference type="Proteomes" id="UP000237271">
    <property type="component" value="Unassembled WGS sequence"/>
</dbReference>
<feature type="domain" description="ABC transporter" evidence="10">
    <location>
        <begin position="897"/>
        <end position="1131"/>
    </location>
</feature>
<evidence type="ECO:0000256" key="9">
    <source>
        <dbReference type="SAM" id="Phobius"/>
    </source>
</evidence>
<dbReference type="AlphaFoldDB" id="A0A2P4XZN8"/>
<comment type="caution">
    <text evidence="12">The sequence shown here is derived from an EMBL/GenBank/DDBJ whole genome shotgun (WGS) entry which is preliminary data.</text>
</comment>
<evidence type="ECO:0000259" key="11">
    <source>
        <dbReference type="PROSITE" id="PS50929"/>
    </source>
</evidence>
<dbReference type="FunFam" id="1.20.1560.10:FF:000123">
    <property type="entry name" value="Mini-chromosome maintenance complex-binding protein"/>
    <property type="match status" value="1"/>
</dbReference>
<dbReference type="InterPro" id="IPR011527">
    <property type="entry name" value="ABC1_TM_dom"/>
</dbReference>
<dbReference type="InterPro" id="IPR027417">
    <property type="entry name" value="P-loop_NTPase"/>
</dbReference>
<dbReference type="InterPro" id="IPR003439">
    <property type="entry name" value="ABC_transporter-like_ATP-bd"/>
</dbReference>
<feature type="domain" description="ABC transmembrane type-1" evidence="11">
    <location>
        <begin position="1"/>
        <end position="162"/>
    </location>
</feature>
<dbReference type="OrthoDB" id="6500128at2759"/>
<dbReference type="FunFam" id="3.40.50.300:FF:000997">
    <property type="entry name" value="Multidrug resistance-associated protein 1"/>
    <property type="match status" value="1"/>
</dbReference>
<proteinExistence type="predicted"/>
<dbReference type="Gene3D" id="1.20.1560.10">
    <property type="entry name" value="ABC transporter type 1, transmembrane domain"/>
    <property type="match status" value="2"/>
</dbReference>
<keyword evidence="5" id="KW-0547">Nucleotide-binding</keyword>
<evidence type="ECO:0000259" key="10">
    <source>
        <dbReference type="PROSITE" id="PS50893"/>
    </source>
</evidence>
<evidence type="ECO:0000256" key="5">
    <source>
        <dbReference type="ARBA" id="ARBA00022741"/>
    </source>
</evidence>
<dbReference type="EMBL" id="NCKW01006664">
    <property type="protein sequence ID" value="POM71013.1"/>
    <property type="molecule type" value="Genomic_DNA"/>
</dbReference>
<comment type="subcellular location">
    <subcellularLocation>
        <location evidence="1">Vacuole membrane</location>
        <topology evidence="1">Multi-pass membrane protein</topology>
    </subcellularLocation>
</comment>
<dbReference type="InterPro" id="IPR036640">
    <property type="entry name" value="ABC1_TM_sf"/>
</dbReference>
<dbReference type="InterPro" id="IPR050173">
    <property type="entry name" value="ABC_transporter_C-like"/>
</dbReference>
<dbReference type="GO" id="GO:0016887">
    <property type="term" value="F:ATP hydrolysis activity"/>
    <property type="evidence" value="ECO:0007669"/>
    <property type="project" value="InterPro"/>
</dbReference>
<evidence type="ECO:0000256" key="7">
    <source>
        <dbReference type="ARBA" id="ARBA00022989"/>
    </source>
</evidence>
<dbReference type="Gene3D" id="3.40.50.300">
    <property type="entry name" value="P-loop containing nucleotide triphosphate hydrolases"/>
    <property type="match status" value="2"/>
</dbReference>
<dbReference type="InterPro" id="IPR017871">
    <property type="entry name" value="ABC_transporter-like_CS"/>
</dbReference>
<feature type="transmembrane region" description="Helical" evidence="9">
    <location>
        <begin position="795"/>
        <end position="812"/>
    </location>
</feature>
<reference evidence="12 13" key="1">
    <citation type="journal article" date="2017" name="Genome Biol. Evol.">
        <title>Phytophthora megakarya and P. palmivora, closely related causal agents of cacao black pod rot, underwent increases in genome sizes and gene numbers by different mechanisms.</title>
        <authorList>
            <person name="Ali S.S."/>
            <person name="Shao J."/>
            <person name="Lary D.J."/>
            <person name="Kronmiller B."/>
            <person name="Shen D."/>
            <person name="Strem M.D."/>
            <person name="Amoako-Attah I."/>
            <person name="Akrofi A.Y."/>
            <person name="Begoude B.A."/>
            <person name="Ten Hoopen G.M."/>
            <person name="Coulibaly K."/>
            <person name="Kebe B.I."/>
            <person name="Melnick R.L."/>
            <person name="Guiltinan M.J."/>
            <person name="Tyler B.M."/>
            <person name="Meinhardt L.W."/>
            <person name="Bailey B.A."/>
        </authorList>
    </citation>
    <scope>NUCLEOTIDE SEQUENCE [LARGE SCALE GENOMIC DNA]</scope>
    <source>
        <strain evidence="13">sbr112.9</strain>
    </source>
</reference>
<feature type="domain" description="ABC transporter" evidence="10">
    <location>
        <begin position="251"/>
        <end position="473"/>
    </location>
</feature>
<dbReference type="CDD" id="cd18580">
    <property type="entry name" value="ABC_6TM_ABCC_D2"/>
    <property type="match status" value="1"/>
</dbReference>
<keyword evidence="8 9" id="KW-0472">Membrane</keyword>
<dbReference type="CDD" id="cd03250">
    <property type="entry name" value="ABCC_MRP_domain1"/>
    <property type="match status" value="1"/>
</dbReference>
<dbReference type="Pfam" id="PF00005">
    <property type="entry name" value="ABC_tran"/>
    <property type="match status" value="2"/>
</dbReference>
<keyword evidence="7 9" id="KW-1133">Transmembrane helix</keyword>
<dbReference type="GO" id="GO:0005524">
    <property type="term" value="F:ATP binding"/>
    <property type="evidence" value="ECO:0007669"/>
    <property type="project" value="UniProtKB-KW"/>
</dbReference>
<protein>
    <submittedName>
        <fullName evidence="12">Multidrug resistance protein ABC Superfamily</fullName>
    </submittedName>
</protein>
<dbReference type="GO" id="GO:0005774">
    <property type="term" value="C:vacuolar membrane"/>
    <property type="evidence" value="ECO:0007669"/>
    <property type="project" value="UniProtKB-SubCell"/>
</dbReference>
<keyword evidence="4" id="KW-0677">Repeat</keyword>
<dbReference type="PANTHER" id="PTHR24223">
    <property type="entry name" value="ATP-BINDING CASSETTE SUB-FAMILY C"/>
    <property type="match status" value="1"/>
</dbReference>
<dbReference type="PANTHER" id="PTHR24223:SF443">
    <property type="entry name" value="MULTIDRUG-RESISTANCE LIKE PROTEIN 1, ISOFORM I"/>
    <property type="match status" value="1"/>
</dbReference>
<dbReference type="SUPFAM" id="SSF90123">
    <property type="entry name" value="ABC transporter transmembrane region"/>
    <property type="match status" value="2"/>
</dbReference>
<feature type="domain" description="ABC transmembrane type-1" evidence="11">
    <location>
        <begin position="561"/>
        <end position="848"/>
    </location>
</feature>
<dbReference type="PROSITE" id="PS00211">
    <property type="entry name" value="ABC_TRANSPORTER_1"/>
    <property type="match status" value="2"/>
</dbReference>
<dbReference type="FunFam" id="3.40.50.300:FF:004734">
    <property type="entry name" value="Predicted protein"/>
    <property type="match status" value="1"/>
</dbReference>
<evidence type="ECO:0000256" key="1">
    <source>
        <dbReference type="ARBA" id="ARBA00004128"/>
    </source>
</evidence>
<dbReference type="Pfam" id="PF00664">
    <property type="entry name" value="ABC_membrane"/>
    <property type="match status" value="2"/>
</dbReference>
<feature type="transmembrane region" description="Helical" evidence="9">
    <location>
        <begin position="818"/>
        <end position="840"/>
    </location>
</feature>
<dbReference type="PROSITE" id="PS50929">
    <property type="entry name" value="ABC_TM1F"/>
    <property type="match status" value="2"/>
</dbReference>
<feature type="transmembrane region" description="Helical" evidence="9">
    <location>
        <begin position="103"/>
        <end position="127"/>
    </location>
</feature>
<dbReference type="InterPro" id="IPR003593">
    <property type="entry name" value="AAA+_ATPase"/>
</dbReference>
<feature type="transmembrane region" description="Helical" evidence="9">
    <location>
        <begin position="607"/>
        <end position="627"/>
    </location>
</feature>
<keyword evidence="13" id="KW-1185">Reference proteome</keyword>
<dbReference type="PROSITE" id="PS50893">
    <property type="entry name" value="ABC_TRANSPORTER_2"/>
    <property type="match status" value="2"/>
</dbReference>
<dbReference type="GO" id="GO:0140359">
    <property type="term" value="F:ABC-type transporter activity"/>
    <property type="evidence" value="ECO:0007669"/>
    <property type="project" value="InterPro"/>
</dbReference>
<evidence type="ECO:0000256" key="8">
    <source>
        <dbReference type="ARBA" id="ARBA00023136"/>
    </source>
</evidence>
<dbReference type="SMART" id="SM00382">
    <property type="entry name" value="AAA"/>
    <property type="match status" value="2"/>
</dbReference>